<dbReference type="PANTHER" id="PTHR35276">
    <property type="entry name" value="S-ADENOSYL-L-METHIONINE-DEPENDENT METHYLTRANSFERASES SUPERFAMILY PROTEIN"/>
    <property type="match status" value="1"/>
</dbReference>
<reference evidence="1 2" key="1">
    <citation type="submission" date="2018-08" db="EMBL/GenBank/DDBJ databases">
        <title>A genome reference for cultivated species of the human gut microbiota.</title>
        <authorList>
            <person name="Zou Y."/>
            <person name="Xue W."/>
            <person name="Luo G."/>
        </authorList>
    </citation>
    <scope>NUCLEOTIDE SEQUENCE [LARGE SCALE GENOMIC DNA]</scope>
    <source>
        <strain evidence="1 2">AM28-23</strain>
    </source>
</reference>
<gene>
    <name evidence="1" type="ORF">DW740_01965</name>
</gene>
<dbReference type="GO" id="GO:0032259">
    <property type="term" value="P:methylation"/>
    <property type="evidence" value="ECO:0007669"/>
    <property type="project" value="UniProtKB-KW"/>
</dbReference>
<dbReference type="Pfam" id="PF06962">
    <property type="entry name" value="rRNA_methylase"/>
    <property type="match status" value="1"/>
</dbReference>
<dbReference type="SUPFAM" id="SSF53335">
    <property type="entry name" value="S-adenosyl-L-methionine-dependent methyltransferases"/>
    <property type="match status" value="1"/>
</dbReference>
<dbReference type="Gene3D" id="3.40.50.150">
    <property type="entry name" value="Vaccinia Virus protein VP39"/>
    <property type="match status" value="1"/>
</dbReference>
<dbReference type="EMBL" id="QSKF01000001">
    <property type="protein sequence ID" value="RHE42090.1"/>
    <property type="molecule type" value="Genomic_DNA"/>
</dbReference>
<dbReference type="GO" id="GO:0008168">
    <property type="term" value="F:methyltransferase activity"/>
    <property type="evidence" value="ECO:0007669"/>
    <property type="project" value="UniProtKB-KW"/>
</dbReference>
<name>A0A414JC00_9FIRM</name>
<dbReference type="PANTHER" id="PTHR35276:SF1">
    <property type="entry name" value="TRNA (MNM(5)S(2)U34)-METHYLTRANSFERASE, CHLOROPLASTIC"/>
    <property type="match status" value="1"/>
</dbReference>
<evidence type="ECO:0000313" key="2">
    <source>
        <dbReference type="Proteomes" id="UP000283745"/>
    </source>
</evidence>
<dbReference type="RefSeq" id="WP_118049968.1">
    <property type="nucleotide sequence ID" value="NZ_CABJFK010000001.1"/>
</dbReference>
<dbReference type="Proteomes" id="UP000283745">
    <property type="component" value="Unassembled WGS sequence"/>
</dbReference>
<dbReference type="AlphaFoldDB" id="A0A414JC00"/>
<keyword evidence="1" id="KW-0808">Transferase</keyword>
<proteinExistence type="predicted"/>
<protein>
    <submittedName>
        <fullName evidence="1">Methyltransferase domain-containing protein</fullName>
    </submittedName>
</protein>
<dbReference type="InterPro" id="IPR029063">
    <property type="entry name" value="SAM-dependent_MTases_sf"/>
</dbReference>
<sequence length="187" mass="20813">MKAVQITQWCARFITEQVQPGDICIDATMGNGNDTILLSSLCKETGHVYAFDIQEQALAHTRQRLLDADVPQNYTLLLESHTNMDHYVQSESVSCIVFNLGYLPGGDHTKATHASSSIEALTKSLSLLKKGGLISLCIYSGGDSGFEERDAVLSWLKNLDSHKYLVIRSDYYNRPNNPPIPILIIRQ</sequence>
<dbReference type="InterPro" id="IPR010719">
    <property type="entry name" value="MnmM_MeTrfase"/>
</dbReference>
<accession>A0A414JC00</accession>
<evidence type="ECO:0000313" key="1">
    <source>
        <dbReference type="EMBL" id="RHE42090.1"/>
    </source>
</evidence>
<keyword evidence="1" id="KW-0489">Methyltransferase</keyword>
<organism evidence="1 2">
    <name type="scientific">Blautia obeum</name>
    <dbReference type="NCBI Taxonomy" id="40520"/>
    <lineage>
        <taxon>Bacteria</taxon>
        <taxon>Bacillati</taxon>
        <taxon>Bacillota</taxon>
        <taxon>Clostridia</taxon>
        <taxon>Lachnospirales</taxon>
        <taxon>Lachnospiraceae</taxon>
        <taxon>Blautia</taxon>
    </lineage>
</organism>
<comment type="caution">
    <text evidence="1">The sequence shown here is derived from an EMBL/GenBank/DDBJ whole genome shotgun (WGS) entry which is preliminary data.</text>
</comment>